<protein>
    <submittedName>
        <fullName evidence="1">Uncharacterized protein</fullName>
    </submittedName>
</protein>
<keyword evidence="2" id="KW-1185">Reference proteome</keyword>
<dbReference type="EMBL" id="JARVKM010000021">
    <property type="protein sequence ID" value="KAK9777448.1"/>
    <property type="molecule type" value="Genomic_DNA"/>
</dbReference>
<evidence type="ECO:0000313" key="2">
    <source>
        <dbReference type="Proteomes" id="UP001465668"/>
    </source>
</evidence>
<gene>
    <name evidence="1" type="ORF">SCAR479_05841</name>
</gene>
<evidence type="ECO:0000313" key="1">
    <source>
        <dbReference type="EMBL" id="KAK9777448.1"/>
    </source>
</evidence>
<proteinExistence type="predicted"/>
<accession>A0ABR2XUG4</accession>
<comment type="caution">
    <text evidence="1">The sequence shown here is derived from an EMBL/GenBank/DDBJ whole genome shotgun (WGS) entry which is preliminary data.</text>
</comment>
<reference evidence="1 2" key="1">
    <citation type="submission" date="2024-02" db="EMBL/GenBank/DDBJ databases">
        <title>First draft genome assembly of two strains of Seiridium cardinale.</title>
        <authorList>
            <person name="Emiliani G."/>
            <person name="Scali E."/>
        </authorList>
    </citation>
    <scope>NUCLEOTIDE SEQUENCE [LARGE SCALE GENOMIC DNA]</scope>
    <source>
        <strain evidence="1 2">BM-138-000479</strain>
    </source>
</reference>
<organism evidence="1 2">
    <name type="scientific">Seiridium cardinale</name>
    <dbReference type="NCBI Taxonomy" id="138064"/>
    <lineage>
        <taxon>Eukaryota</taxon>
        <taxon>Fungi</taxon>
        <taxon>Dikarya</taxon>
        <taxon>Ascomycota</taxon>
        <taxon>Pezizomycotina</taxon>
        <taxon>Sordariomycetes</taxon>
        <taxon>Xylariomycetidae</taxon>
        <taxon>Amphisphaeriales</taxon>
        <taxon>Sporocadaceae</taxon>
        <taxon>Seiridium</taxon>
    </lineage>
</organism>
<sequence length="259" mass="28542">MAPGRHSRSGPITPVEIWNKETISRAAGSCPTCPSMPLIQSVRPWPAASLTPPTAVPASSGWKIIDLRLFHRRLIPPSPPGRRRLQRPCVYLAFRSVYLGLRCRSGTAKSRGAAVLVLPVHLVGSDYRRGDHCNLSHAILVTRSPILNRNSPPKRLSGHQPRLLPPHFVNLEPRLCSDILRCRQACPRPSTGNPPGQGARISRTKLSITGTLRPAARFALWPLYSLMPLILDEEHAIVDMAGDLRLINHAIKSRLLALV</sequence>
<dbReference type="Proteomes" id="UP001465668">
    <property type="component" value="Unassembled WGS sequence"/>
</dbReference>
<name>A0ABR2XUG4_9PEZI</name>